<reference evidence="10" key="1">
    <citation type="submission" date="2019-05" db="EMBL/GenBank/DDBJ databases">
        <title>Annotation for the trematode Paragonimus heterotremus.</title>
        <authorList>
            <person name="Choi Y.-J."/>
        </authorList>
    </citation>
    <scope>NUCLEOTIDE SEQUENCE</scope>
    <source>
        <strain evidence="10">LC</strain>
    </source>
</reference>
<name>A0A8J4TSF0_9TREM</name>
<dbReference type="SMART" id="SM00182">
    <property type="entry name" value="CULLIN"/>
    <property type="match status" value="1"/>
</dbReference>
<evidence type="ECO:0000259" key="9">
    <source>
        <dbReference type="PROSITE" id="PS50069"/>
    </source>
</evidence>
<dbReference type="OrthoDB" id="27073at2759"/>
<evidence type="ECO:0000256" key="5">
    <source>
        <dbReference type="ARBA" id="ARBA00022843"/>
    </source>
</evidence>
<dbReference type="InterPro" id="IPR036317">
    <property type="entry name" value="Cullin_homology_sf"/>
</dbReference>
<dbReference type="InterPro" id="IPR045093">
    <property type="entry name" value="Cullin"/>
</dbReference>
<dbReference type="InterPro" id="IPR059120">
    <property type="entry name" value="Cullin-like_AB"/>
</dbReference>
<dbReference type="InterPro" id="IPR016158">
    <property type="entry name" value="Cullin_homology"/>
</dbReference>
<proteinExistence type="inferred from homology"/>
<evidence type="ECO:0000256" key="7">
    <source>
        <dbReference type="PROSITE-ProRule" id="PRU00330"/>
    </source>
</evidence>
<evidence type="ECO:0000313" key="10">
    <source>
        <dbReference type="EMBL" id="KAF5405764.1"/>
    </source>
</evidence>
<dbReference type="PANTHER" id="PTHR11932">
    <property type="entry name" value="CULLIN"/>
    <property type="match status" value="1"/>
</dbReference>
<sequence length="792" mass="92040">MSLMQNSEADFERRCLSINAMIKRILHMEDVSPPEWHTLFADVFNVVMWYVPQGANRIRESLTDSIGDYLTNVRKLVLESHDDSSLLKTYSVQWTKFSDRAEYLPLAFGHLDTHLNGKHQTNQSQRQLHESSVRKLMMETWKSKIYEEIRFRLINSAVHLIGCERRGQVIDSDRVGGFRNSCADLSNITGMEKLDYLSELVKAYIEDMENYFRPLIAAYIQEHGIRAYTTYAGQMLSEEEERGKRYLDTADDSEAIVTLTKVCVTIFVEDYLDQLLAEVPKLLRENNMDMLKQFYDLVHRIPNGSEHICHHFEPFVNQTGLESIKANAESKVRDASKYVNLLLELYNRYTTIVDTAFYNDPLLLASRDRAYQEIVNSTIYATDIPSSLRSGVRRPESQCPELLASYCDLMLRKSTANRRLSSEEVEKMLDNVLLVLKYVNSKDIFMRFYKTHLMRRLLLGVSTDNELEKVMVDRLRNVGMPAEQLNKLSRMFQDMQLSHDLTISFKNTCRSISNTSSMSPTGSLSPMSTTSANVDMINILILTSGSWVLQSERKASICLPSELEDFLPQIEDFYHKKHQGRNLIWQHHLSHGVVLFTSDRGRFELELTAHQLVILYAWNQRFDQRLNLDSLITATSMQDSEVRRTVWTLCEHPKMEQQIILYSPKVKSEKEFTEATEFWINLDFSNTKSGKTQARRRLNLIGRLQLTQEATNEDETMAIVKLRHLRAEEGIVKILKARKRLSFNELYNELVELLRFQFVPSKRLIKEVLEGLIDGQYVQRDDVDKNMFVYMT</sequence>
<dbReference type="Gene3D" id="3.30.230.130">
    <property type="entry name" value="Cullin, Chain C, Domain 2"/>
    <property type="match status" value="1"/>
</dbReference>
<organism evidence="10 11">
    <name type="scientific">Paragonimus heterotremus</name>
    <dbReference type="NCBI Taxonomy" id="100268"/>
    <lineage>
        <taxon>Eukaryota</taxon>
        <taxon>Metazoa</taxon>
        <taxon>Spiralia</taxon>
        <taxon>Lophotrochozoa</taxon>
        <taxon>Platyhelminthes</taxon>
        <taxon>Trematoda</taxon>
        <taxon>Digenea</taxon>
        <taxon>Plagiorchiida</taxon>
        <taxon>Troglotremata</taxon>
        <taxon>Troglotrematidae</taxon>
        <taxon>Paragonimus</taxon>
    </lineage>
</organism>
<dbReference type="InterPro" id="IPR001373">
    <property type="entry name" value="Cullin_N"/>
</dbReference>
<protein>
    <recommendedName>
        <fullName evidence="6">Cullin-5</fullName>
    </recommendedName>
</protein>
<dbReference type="FunFam" id="1.20.1310.10:FF:000002">
    <property type="entry name" value="cullin-3 isoform X1"/>
    <property type="match status" value="1"/>
</dbReference>
<dbReference type="Gene3D" id="1.10.10.10">
    <property type="entry name" value="Winged helix-like DNA-binding domain superfamily/Winged helix DNA-binding domain"/>
    <property type="match status" value="1"/>
</dbReference>
<keyword evidence="5" id="KW-0832">Ubl conjugation</keyword>
<keyword evidence="4" id="KW-0833">Ubl conjugation pathway</keyword>
<dbReference type="Proteomes" id="UP000748531">
    <property type="component" value="Unassembled WGS sequence"/>
</dbReference>
<dbReference type="InterPro" id="IPR016159">
    <property type="entry name" value="Cullin_repeat-like_dom_sf"/>
</dbReference>
<dbReference type="EMBL" id="LUCH01000216">
    <property type="protein sequence ID" value="KAF5405764.1"/>
    <property type="molecule type" value="Genomic_DNA"/>
</dbReference>
<dbReference type="PROSITE" id="PS50069">
    <property type="entry name" value="CULLIN_2"/>
    <property type="match status" value="1"/>
</dbReference>
<dbReference type="SUPFAM" id="SSF74788">
    <property type="entry name" value="Cullin repeat-like"/>
    <property type="match status" value="1"/>
</dbReference>
<dbReference type="Pfam" id="PF26557">
    <property type="entry name" value="Cullin_AB"/>
    <property type="match status" value="1"/>
</dbReference>
<dbReference type="GO" id="GO:0006511">
    <property type="term" value="P:ubiquitin-dependent protein catabolic process"/>
    <property type="evidence" value="ECO:0007669"/>
    <property type="project" value="InterPro"/>
</dbReference>
<evidence type="ECO:0000256" key="1">
    <source>
        <dbReference type="ARBA" id="ARBA00004906"/>
    </source>
</evidence>
<keyword evidence="3" id="KW-1017">Isopeptide bond</keyword>
<comment type="caution">
    <text evidence="10">The sequence shown here is derived from an EMBL/GenBank/DDBJ whole genome shotgun (WGS) entry which is preliminary data.</text>
</comment>
<dbReference type="FunFam" id="1.20.1310.10:FF:000014">
    <property type="entry name" value="Cullin 5"/>
    <property type="match status" value="1"/>
</dbReference>
<evidence type="ECO:0000256" key="2">
    <source>
        <dbReference type="ARBA" id="ARBA00006019"/>
    </source>
</evidence>
<evidence type="ECO:0000256" key="6">
    <source>
        <dbReference type="ARBA" id="ARBA00040451"/>
    </source>
</evidence>
<accession>A0A8J4TSF0</accession>
<dbReference type="SUPFAM" id="SSF46785">
    <property type="entry name" value="Winged helix' DNA-binding domain"/>
    <property type="match status" value="1"/>
</dbReference>
<dbReference type="FunFam" id="3.30.230.130:FF:000004">
    <property type="entry name" value="Cullin 5"/>
    <property type="match status" value="1"/>
</dbReference>
<dbReference type="GO" id="GO:0031625">
    <property type="term" value="F:ubiquitin protein ligase binding"/>
    <property type="evidence" value="ECO:0007669"/>
    <property type="project" value="InterPro"/>
</dbReference>
<gene>
    <name evidence="10" type="ORF">PHET_00650</name>
</gene>
<evidence type="ECO:0000313" key="11">
    <source>
        <dbReference type="Proteomes" id="UP000748531"/>
    </source>
</evidence>
<evidence type="ECO:0000256" key="4">
    <source>
        <dbReference type="ARBA" id="ARBA00022786"/>
    </source>
</evidence>
<evidence type="ECO:0000256" key="8">
    <source>
        <dbReference type="RuleBase" id="RU003829"/>
    </source>
</evidence>
<dbReference type="InterPro" id="IPR036390">
    <property type="entry name" value="WH_DNA-bd_sf"/>
</dbReference>
<dbReference type="Gene3D" id="1.20.1310.10">
    <property type="entry name" value="Cullin Repeats"/>
    <property type="match status" value="4"/>
</dbReference>
<dbReference type="Pfam" id="PF00888">
    <property type="entry name" value="Cullin"/>
    <property type="match status" value="1"/>
</dbReference>
<evidence type="ECO:0000256" key="3">
    <source>
        <dbReference type="ARBA" id="ARBA00022499"/>
    </source>
</evidence>
<comment type="similarity">
    <text evidence="2 7 8">Belongs to the cullin family.</text>
</comment>
<comment type="pathway">
    <text evidence="1">Protein modification; protein ubiquitination.</text>
</comment>
<dbReference type="AlphaFoldDB" id="A0A8J4TSF0"/>
<dbReference type="InterPro" id="IPR019559">
    <property type="entry name" value="Cullin_neddylation_domain"/>
</dbReference>
<keyword evidence="11" id="KW-1185">Reference proteome</keyword>
<dbReference type="SUPFAM" id="SSF75632">
    <property type="entry name" value="Cullin homology domain"/>
    <property type="match status" value="1"/>
</dbReference>
<dbReference type="SMART" id="SM00884">
    <property type="entry name" value="Cullin_Nedd8"/>
    <property type="match status" value="1"/>
</dbReference>
<feature type="domain" description="Cullin family profile" evidence="9">
    <location>
        <begin position="398"/>
        <end position="650"/>
    </location>
</feature>
<dbReference type="InterPro" id="IPR036388">
    <property type="entry name" value="WH-like_DNA-bd_sf"/>
</dbReference>
<dbReference type="Pfam" id="PF10557">
    <property type="entry name" value="Cullin_Nedd8"/>
    <property type="match status" value="1"/>
</dbReference>